<sequence>MTRPGFTLVETLVGLVLLGLVAALGLAGLGLVGRAGASAAPDAATLLLAQDQLRARLVGALPLLAEGPGGLPTLLFEGGADHLAFVADLPPRFGVAGPAWLELRREEAGLLLRWRPLAGAASGEGAAGRPLVAGLAGLRLRYFGTPRGEDPPGWRADWSGATRLPRLIALDAEFPPGDARAWPALVVAPRLAAGGAP</sequence>
<dbReference type="Pfam" id="PF07963">
    <property type="entry name" value="N_methyl"/>
    <property type="match status" value="1"/>
</dbReference>
<gene>
    <name evidence="1" type="ORF">CKO45_31465</name>
</gene>
<accession>A0ABS1D8C0</accession>
<dbReference type="RefSeq" id="WP_133223555.1">
    <property type="nucleotide sequence ID" value="NZ_NRSG01000689.1"/>
</dbReference>
<dbReference type="InterPro" id="IPR045584">
    <property type="entry name" value="Pilin-like"/>
</dbReference>
<dbReference type="EMBL" id="NRSG01000689">
    <property type="protein sequence ID" value="MBK1662695.1"/>
    <property type="molecule type" value="Genomic_DNA"/>
</dbReference>
<evidence type="ECO:0000313" key="2">
    <source>
        <dbReference type="Proteomes" id="UP000697995"/>
    </source>
</evidence>
<comment type="caution">
    <text evidence="1">The sequence shown here is derived from an EMBL/GenBank/DDBJ whole genome shotgun (WGS) entry which is preliminary data.</text>
</comment>
<protein>
    <recommendedName>
        <fullName evidence="3">Prepilin-type N-terminal cleavage/methylation domain-containing protein</fullName>
    </recommendedName>
</protein>
<reference evidence="1 2" key="1">
    <citation type="journal article" date="2020" name="Microorganisms">
        <title>Osmotic Adaptation and Compatible Solute Biosynthesis of Phototrophic Bacteria as Revealed from Genome Analyses.</title>
        <authorList>
            <person name="Imhoff J.F."/>
            <person name="Rahn T."/>
            <person name="Kunzel S."/>
            <person name="Keller A."/>
            <person name="Neulinger S.C."/>
        </authorList>
    </citation>
    <scope>NUCLEOTIDE SEQUENCE [LARGE SCALE GENOMIC DNA]</scope>
    <source>
        <strain evidence="1 2">DSM 15382</strain>
    </source>
</reference>
<keyword evidence="2" id="KW-1185">Reference proteome</keyword>
<name>A0ABS1D8C0_9PROT</name>
<dbReference type="InterPro" id="IPR012902">
    <property type="entry name" value="N_methyl_site"/>
</dbReference>
<evidence type="ECO:0008006" key="3">
    <source>
        <dbReference type="Google" id="ProtNLM"/>
    </source>
</evidence>
<organism evidence="1 2">
    <name type="scientific">Paracraurococcus ruber</name>
    <dbReference type="NCBI Taxonomy" id="77675"/>
    <lineage>
        <taxon>Bacteria</taxon>
        <taxon>Pseudomonadati</taxon>
        <taxon>Pseudomonadota</taxon>
        <taxon>Alphaproteobacteria</taxon>
        <taxon>Acetobacterales</taxon>
        <taxon>Roseomonadaceae</taxon>
        <taxon>Paracraurococcus</taxon>
    </lineage>
</organism>
<dbReference type="Proteomes" id="UP000697995">
    <property type="component" value="Unassembled WGS sequence"/>
</dbReference>
<dbReference type="SUPFAM" id="SSF54523">
    <property type="entry name" value="Pili subunits"/>
    <property type="match status" value="1"/>
</dbReference>
<evidence type="ECO:0000313" key="1">
    <source>
        <dbReference type="EMBL" id="MBK1662695.1"/>
    </source>
</evidence>
<proteinExistence type="predicted"/>
<dbReference type="NCBIfam" id="TIGR02532">
    <property type="entry name" value="IV_pilin_GFxxxE"/>
    <property type="match status" value="1"/>
</dbReference>